<accession>C5B5W4</accession>
<dbReference type="EMBL" id="CP001511">
    <property type="protein sequence ID" value="ACS43846.1"/>
    <property type="molecule type" value="Genomic_DNA"/>
</dbReference>
<gene>
    <name evidence="1" type="ordered locus">MexAM1_META2p1066</name>
</gene>
<evidence type="ECO:0000313" key="2">
    <source>
        <dbReference type="Proteomes" id="UP000009081"/>
    </source>
</evidence>
<sequence>MTQRFTQEFPDFGEMDVEIPSDFEDQSWHNESCPCFHSETAQAFLWVDYEDPARREYEGALRFTLSVSIDGQVPDDAREPLCSTDDWAAMLKAIDARRAEMAARPTA</sequence>
<keyword evidence="1" id="KW-0614">Plasmid</keyword>
<dbReference type="HOGENOM" id="CLU_2206921_0_0_5"/>
<reference evidence="1 2" key="1">
    <citation type="journal article" date="2009" name="PLoS ONE">
        <title>Methylobacterium genome sequences: a reference blueprint to investigate microbial metabolism of C1 compounds from natural and industrial sources.</title>
        <authorList>
            <person name="Vuilleumier S."/>
            <person name="Chistoserdova L."/>
            <person name="Lee M.-C."/>
            <person name="Bringel F."/>
            <person name="Lajus A."/>
            <person name="Zhou Y."/>
            <person name="Gourion B."/>
            <person name="Barbe V."/>
            <person name="Chang J."/>
            <person name="Cruveiller S."/>
            <person name="Dossat C."/>
            <person name="Gillett W."/>
            <person name="Gruffaz C."/>
            <person name="Haugen E."/>
            <person name="Hourcade E."/>
            <person name="Levy R."/>
            <person name="Mangenot S."/>
            <person name="Muller E."/>
            <person name="Nadalig T."/>
            <person name="Pagni M."/>
            <person name="Penny C."/>
            <person name="Peyraud R."/>
            <person name="Robinson D.G."/>
            <person name="Roche D."/>
            <person name="Rouy Z."/>
            <person name="Saenampechek C."/>
            <person name="Salvignol G."/>
            <person name="Vallenet D."/>
            <person name="Wu Z."/>
            <person name="Marx C.J."/>
            <person name="Vorholt J.A."/>
            <person name="Olson M.V."/>
            <person name="Kaul R."/>
            <person name="Weissenbach J."/>
            <person name="Medigue C."/>
            <person name="Lidstrom M.E."/>
        </authorList>
    </citation>
    <scope>NUCLEOTIDE SEQUENCE [LARGE SCALE GENOMIC DNA]</scope>
    <source>
        <strain evidence="2">ATCC 14718 / DSM 1338 / JCM 2805 / NCIMB 9133 / AM1</strain>
    </source>
</reference>
<keyword evidence="2" id="KW-1185">Reference proteome</keyword>
<dbReference type="AlphaFoldDB" id="C5B5W4"/>
<protein>
    <submittedName>
        <fullName evidence="1">Uncharacterized protein</fullName>
    </submittedName>
</protein>
<geneLocation type="plasmid" evidence="1 2">
    <name>megaplasmid</name>
</geneLocation>
<proteinExistence type="predicted"/>
<dbReference type="KEGG" id="mea:Mex_2p1066"/>
<organism evidence="1 2">
    <name type="scientific">Methylorubrum extorquens (strain ATCC 14718 / DSM 1338 / JCM 2805 / NCIMB 9133 / AM1)</name>
    <name type="common">Methylobacterium extorquens</name>
    <dbReference type="NCBI Taxonomy" id="272630"/>
    <lineage>
        <taxon>Bacteria</taxon>
        <taxon>Pseudomonadati</taxon>
        <taxon>Pseudomonadota</taxon>
        <taxon>Alphaproteobacteria</taxon>
        <taxon>Hyphomicrobiales</taxon>
        <taxon>Methylobacteriaceae</taxon>
        <taxon>Methylorubrum</taxon>
    </lineage>
</organism>
<name>C5B5W4_METEA</name>
<dbReference type="Proteomes" id="UP000009081">
    <property type="component" value="Plasmid megaplasmid"/>
</dbReference>
<evidence type="ECO:0000313" key="1">
    <source>
        <dbReference type="EMBL" id="ACS43846.1"/>
    </source>
</evidence>
<dbReference type="OrthoDB" id="7574713at2"/>
<dbReference type="RefSeq" id="WP_003605653.1">
    <property type="nucleotide sequence ID" value="NC_012811.1"/>
</dbReference>